<evidence type="ECO:0000313" key="3">
    <source>
        <dbReference type="EMBL" id="RDS85572.1"/>
    </source>
</evidence>
<organism evidence="3 4">
    <name type="scientific">Dyella psychrodurans</name>
    <dbReference type="NCBI Taxonomy" id="1927960"/>
    <lineage>
        <taxon>Bacteria</taxon>
        <taxon>Pseudomonadati</taxon>
        <taxon>Pseudomonadota</taxon>
        <taxon>Gammaproteobacteria</taxon>
        <taxon>Lysobacterales</taxon>
        <taxon>Rhodanobacteraceae</taxon>
        <taxon>Dyella</taxon>
    </lineage>
</organism>
<protein>
    <submittedName>
        <fullName evidence="3">Alpha/beta fold hydrolase</fullName>
    </submittedName>
</protein>
<keyword evidence="3" id="KW-0378">Hydrolase</keyword>
<dbReference type="Gene3D" id="3.40.50.1820">
    <property type="entry name" value="alpha/beta hydrolase"/>
    <property type="match status" value="1"/>
</dbReference>
<dbReference type="InterPro" id="IPR029058">
    <property type="entry name" value="AB_hydrolase_fold"/>
</dbReference>
<dbReference type="Gene3D" id="3.10.450.590">
    <property type="match status" value="1"/>
</dbReference>
<feature type="chain" id="PRO_5016654026" evidence="1">
    <location>
        <begin position="24"/>
        <end position="447"/>
    </location>
</feature>
<gene>
    <name evidence="3" type="ORF">DWU99_08700</name>
</gene>
<dbReference type="InterPro" id="IPR053145">
    <property type="entry name" value="AB_hydrolase_Est10"/>
</dbReference>
<comment type="caution">
    <text evidence="3">The sequence shown here is derived from an EMBL/GenBank/DDBJ whole genome shotgun (WGS) entry which is preliminary data.</text>
</comment>
<dbReference type="RefSeq" id="WP_115477609.1">
    <property type="nucleotide sequence ID" value="NZ_QRBF01000002.1"/>
</dbReference>
<dbReference type="PANTHER" id="PTHR43265:SF1">
    <property type="entry name" value="ESTERASE ESTD"/>
    <property type="match status" value="1"/>
</dbReference>
<dbReference type="SUPFAM" id="SSF53474">
    <property type="entry name" value="alpha/beta-Hydrolases"/>
    <property type="match status" value="1"/>
</dbReference>
<keyword evidence="1" id="KW-0732">Signal</keyword>
<feature type="signal peptide" evidence="1">
    <location>
        <begin position="1"/>
        <end position="23"/>
    </location>
</feature>
<evidence type="ECO:0000256" key="1">
    <source>
        <dbReference type="SAM" id="SignalP"/>
    </source>
</evidence>
<proteinExistence type="predicted"/>
<dbReference type="InterPro" id="IPR022742">
    <property type="entry name" value="Hydrolase_4"/>
</dbReference>
<name>A0A370XB91_9GAMM</name>
<sequence>MNSQTLGVLVGLCCLIFAVASRAEPTATCRAHGQAALVAWTQANYQGAVKDFAPDTAAQVTPEKLKAVWTQLQGASGAFRKLGDLQSRAIAGRPLLAANMDFADHSLVAVIDCDAQDRITTFRIVPASALSAATTPAPTSGSSIGIESAVQITSPLGPLPGTLLVPKGKGPFPAVLLVVGSGPLDRDETIGPNKPFRDLAEGLAAAGIASLRYDKRGHVYGVQTAKKDVTVDDSVTDDAVTALQLLSRQPSIDSRHVFVLGHSLGAAMAPRIGQHDPQLAGVILMAAPAKLNLDTVIRQMRYLAPLQGATPEQMDKLLAPVVQARDVVAHADPAHPPAGEVLNGSLSFWVSLRDYDPIATARELSKPMLLLQGGDDYQVLPQQDFVQWHDAFARDSRVRLIQYPGLSHLFMPGGDPPSPADYMKPGHVDEQVIRDMVDWIRAQAGRS</sequence>
<dbReference type="PANTHER" id="PTHR43265">
    <property type="entry name" value="ESTERASE ESTD"/>
    <property type="match status" value="1"/>
</dbReference>
<dbReference type="AlphaFoldDB" id="A0A370XB91"/>
<dbReference type="OrthoDB" id="9809549at2"/>
<accession>A0A370XB91</accession>
<feature type="domain" description="Serine aminopeptidase S33" evidence="2">
    <location>
        <begin position="196"/>
        <end position="410"/>
    </location>
</feature>
<dbReference type="Pfam" id="PF12146">
    <property type="entry name" value="Hydrolase_4"/>
    <property type="match status" value="1"/>
</dbReference>
<keyword evidence="4" id="KW-1185">Reference proteome</keyword>
<dbReference type="EMBL" id="QRBF01000002">
    <property type="protein sequence ID" value="RDS85572.1"/>
    <property type="molecule type" value="Genomic_DNA"/>
</dbReference>
<reference evidence="3 4" key="1">
    <citation type="submission" date="2018-07" db="EMBL/GenBank/DDBJ databases">
        <title>Dyella monticola sp. nov. and Dyella psychrodurans sp. nov. isolated from monsoon evergreen broad-leaved forest soil of Dinghu Mountain, China.</title>
        <authorList>
            <person name="Gao Z."/>
            <person name="Qiu L."/>
        </authorList>
    </citation>
    <scope>NUCLEOTIDE SEQUENCE [LARGE SCALE GENOMIC DNA]</scope>
    <source>
        <strain evidence="3 4">4MSK11</strain>
    </source>
</reference>
<dbReference type="Proteomes" id="UP000255334">
    <property type="component" value="Unassembled WGS sequence"/>
</dbReference>
<evidence type="ECO:0000313" key="4">
    <source>
        <dbReference type="Proteomes" id="UP000255334"/>
    </source>
</evidence>
<evidence type="ECO:0000259" key="2">
    <source>
        <dbReference type="Pfam" id="PF12146"/>
    </source>
</evidence>
<dbReference type="GO" id="GO:0052689">
    <property type="term" value="F:carboxylic ester hydrolase activity"/>
    <property type="evidence" value="ECO:0007669"/>
    <property type="project" value="TreeGrafter"/>
</dbReference>